<dbReference type="SUPFAM" id="SSF49472">
    <property type="entry name" value="Transthyretin (synonym: prealbumin)"/>
    <property type="match status" value="1"/>
</dbReference>
<dbReference type="InterPro" id="IPR036817">
    <property type="entry name" value="Transthyretin/HIU_hydrolase_sf"/>
</dbReference>
<comment type="function">
    <text evidence="2">Catalyzes the hydrolysis of 5-hydroxyisourate (HIU) to 2-oxo-4-hydroxy-4-carboxy-5-ureidoimidazoline (OHCU).</text>
</comment>
<dbReference type="CDD" id="cd05822">
    <property type="entry name" value="TLP_HIUase"/>
    <property type="match status" value="1"/>
</dbReference>
<feature type="binding site" evidence="7">
    <location>
        <position position="48"/>
    </location>
    <ligand>
        <name>substrate</name>
    </ligand>
</feature>
<keyword evidence="11" id="KW-1185">Reference proteome</keyword>
<keyword evidence="5 8" id="KW-0659">Purine metabolism</keyword>
<evidence type="ECO:0000256" key="6">
    <source>
        <dbReference type="ARBA" id="ARBA00022801"/>
    </source>
</evidence>
<dbReference type="PANTHER" id="PTHR10395:SF7">
    <property type="entry name" value="5-HYDROXYISOURATE HYDROLASE"/>
    <property type="match status" value="1"/>
</dbReference>
<feature type="binding site" evidence="7">
    <location>
        <position position="110"/>
    </location>
    <ligand>
        <name>substrate</name>
    </ligand>
</feature>
<feature type="domain" description="Transthyretin/hydroxyisourate hydrolase" evidence="9">
    <location>
        <begin position="1"/>
        <end position="112"/>
    </location>
</feature>
<dbReference type="AlphaFoldDB" id="A0A3M9M5M2"/>
<comment type="similarity">
    <text evidence="3 8">Belongs to the transthyretin family. 5-hydroxyisourate hydrolase subfamily.</text>
</comment>
<dbReference type="Proteomes" id="UP000271678">
    <property type="component" value="Unassembled WGS sequence"/>
</dbReference>
<comment type="catalytic activity">
    <reaction evidence="1 8">
        <text>5-hydroxyisourate + H2O = 5-hydroxy-2-oxo-4-ureido-2,5-dihydro-1H-imidazole-5-carboxylate + H(+)</text>
        <dbReference type="Rhea" id="RHEA:23736"/>
        <dbReference type="ChEBI" id="CHEBI:15377"/>
        <dbReference type="ChEBI" id="CHEBI:15378"/>
        <dbReference type="ChEBI" id="CHEBI:18072"/>
        <dbReference type="ChEBI" id="CHEBI:58639"/>
        <dbReference type="EC" id="3.5.2.17"/>
    </reaction>
</comment>
<accession>A0A3M9M5M2</accession>
<protein>
    <recommendedName>
        <fullName evidence="8">5-hydroxyisourate hydrolase</fullName>
        <shortName evidence="8">HIU hydrolase</shortName>
        <shortName evidence="8">HIUHase</shortName>
        <ecNumber evidence="8">3.5.2.17</ecNumber>
    </recommendedName>
</protein>
<keyword evidence="6 8" id="KW-0378">Hydrolase</keyword>
<dbReference type="InterPro" id="IPR023416">
    <property type="entry name" value="Transthyretin/HIU_hydrolase_d"/>
</dbReference>
<evidence type="ECO:0000256" key="8">
    <source>
        <dbReference type="RuleBase" id="RU361270"/>
    </source>
</evidence>
<evidence type="ECO:0000256" key="3">
    <source>
        <dbReference type="ARBA" id="ARBA00009850"/>
    </source>
</evidence>
<dbReference type="RefSeq" id="WP_123272264.1">
    <property type="nucleotide sequence ID" value="NZ_RJJQ01000016.1"/>
</dbReference>
<evidence type="ECO:0000256" key="1">
    <source>
        <dbReference type="ARBA" id="ARBA00001043"/>
    </source>
</evidence>
<organism evidence="10 11">
    <name type="scientific">Flexivirga caeni</name>
    <dbReference type="NCBI Taxonomy" id="2294115"/>
    <lineage>
        <taxon>Bacteria</taxon>
        <taxon>Bacillati</taxon>
        <taxon>Actinomycetota</taxon>
        <taxon>Actinomycetes</taxon>
        <taxon>Micrococcales</taxon>
        <taxon>Dermacoccaceae</taxon>
        <taxon>Flexivirga</taxon>
    </lineage>
</organism>
<dbReference type="OrthoDB" id="9792386at2"/>
<dbReference type="PRINTS" id="PR00189">
    <property type="entry name" value="TRNSTHYRETIN"/>
</dbReference>
<evidence type="ECO:0000256" key="5">
    <source>
        <dbReference type="ARBA" id="ARBA00022631"/>
    </source>
</evidence>
<reference evidence="10 11" key="1">
    <citation type="submission" date="2018-11" db="EMBL/GenBank/DDBJ databases">
        <title>Draft genome of Simplicispira Flexivirga sp. BO-16.</title>
        <authorList>
            <person name="Im W.T."/>
        </authorList>
    </citation>
    <scope>NUCLEOTIDE SEQUENCE [LARGE SCALE GENOMIC DNA]</scope>
    <source>
        <strain evidence="10 11">BO-16</strain>
    </source>
</reference>
<evidence type="ECO:0000259" key="9">
    <source>
        <dbReference type="SMART" id="SM00095"/>
    </source>
</evidence>
<evidence type="ECO:0000313" key="11">
    <source>
        <dbReference type="Proteomes" id="UP000271678"/>
    </source>
</evidence>
<dbReference type="PROSITE" id="PS00768">
    <property type="entry name" value="TRANSTHYRETIN_1"/>
    <property type="match status" value="1"/>
</dbReference>
<dbReference type="Gene3D" id="2.60.40.180">
    <property type="entry name" value="Transthyretin/hydroxyisourate hydrolase domain"/>
    <property type="match status" value="1"/>
</dbReference>
<dbReference type="GO" id="GO:0033971">
    <property type="term" value="F:hydroxyisourate hydrolase activity"/>
    <property type="evidence" value="ECO:0007669"/>
    <property type="project" value="UniProtKB-EC"/>
</dbReference>
<dbReference type="EC" id="3.5.2.17" evidence="8"/>
<dbReference type="InterPro" id="IPR023418">
    <property type="entry name" value="Thyroxine_BS"/>
</dbReference>
<dbReference type="SMART" id="SM00095">
    <property type="entry name" value="TR_THY"/>
    <property type="match status" value="1"/>
</dbReference>
<name>A0A3M9M5M2_9MICO</name>
<comment type="caution">
    <text evidence="10">The sequence shown here is derived from an EMBL/GenBank/DDBJ whole genome shotgun (WGS) entry which is preliminary data.</text>
</comment>
<dbReference type="InterPro" id="IPR014306">
    <property type="entry name" value="Hydroxyisourate_hydrolase"/>
</dbReference>
<gene>
    <name evidence="10" type="primary">uraH</name>
    <name evidence="10" type="ORF">EFY87_14875</name>
</gene>
<evidence type="ECO:0000256" key="4">
    <source>
        <dbReference type="ARBA" id="ARBA00011881"/>
    </source>
</evidence>
<evidence type="ECO:0000313" key="10">
    <source>
        <dbReference type="EMBL" id="RNI20507.1"/>
    </source>
</evidence>
<comment type="subunit">
    <text evidence="4 8">Homotetramer.</text>
</comment>
<proteinExistence type="inferred from homology"/>
<dbReference type="PANTHER" id="PTHR10395">
    <property type="entry name" value="URICASE AND TRANSTHYRETIN-RELATED"/>
    <property type="match status" value="1"/>
</dbReference>
<dbReference type="InterPro" id="IPR000895">
    <property type="entry name" value="Transthyretin/HIU_hydrolase"/>
</dbReference>
<evidence type="ECO:0000256" key="7">
    <source>
        <dbReference type="PIRSR" id="PIRSR600895-51"/>
    </source>
</evidence>
<evidence type="ECO:0000256" key="2">
    <source>
        <dbReference type="ARBA" id="ARBA00002704"/>
    </source>
</evidence>
<dbReference type="GO" id="GO:0006144">
    <property type="term" value="P:purine nucleobase metabolic process"/>
    <property type="evidence" value="ECO:0007669"/>
    <property type="project" value="UniProtKB-KW"/>
</dbReference>
<dbReference type="EMBL" id="RJJQ01000016">
    <property type="protein sequence ID" value="RNI20507.1"/>
    <property type="molecule type" value="Genomic_DNA"/>
</dbReference>
<dbReference type="NCBIfam" id="TIGR02962">
    <property type="entry name" value="hdxy_isourate"/>
    <property type="match status" value="1"/>
</dbReference>
<sequence>MTSTLSTHVLDAVHGAPASGVGVTVFAQTGAGSDGQPIGSGTTDDDGRVAGLVPDGLRQGTYRIVFATGSFFERAGVRAFYPEVAITFVVDEERHYHVPLLLSPFAFSTYRGS</sequence>
<dbReference type="Pfam" id="PF00576">
    <property type="entry name" value="Transthyretin"/>
    <property type="match status" value="1"/>
</dbReference>
<feature type="binding site" evidence="7">
    <location>
        <position position="8"/>
    </location>
    <ligand>
        <name>substrate</name>
    </ligand>
</feature>